<dbReference type="SMART" id="SM00387">
    <property type="entry name" value="HATPase_c"/>
    <property type="match status" value="1"/>
</dbReference>
<dbReference type="Gene3D" id="1.10.8.500">
    <property type="entry name" value="HAMP domain in histidine kinase"/>
    <property type="match status" value="1"/>
</dbReference>
<evidence type="ECO:0000313" key="19">
    <source>
        <dbReference type="EMBL" id="SMA35143.1"/>
    </source>
</evidence>
<dbReference type="InterPro" id="IPR042295">
    <property type="entry name" value="NarX-like_N_sf"/>
</dbReference>
<evidence type="ECO:0000256" key="1">
    <source>
        <dbReference type="ARBA" id="ARBA00000085"/>
    </source>
</evidence>
<organism evidence="19 20">
    <name type="scientific">Parendozoicomonas haliclonae</name>
    <dbReference type="NCBI Taxonomy" id="1960125"/>
    <lineage>
        <taxon>Bacteria</taxon>
        <taxon>Pseudomonadati</taxon>
        <taxon>Pseudomonadota</taxon>
        <taxon>Gammaproteobacteria</taxon>
        <taxon>Oceanospirillales</taxon>
        <taxon>Endozoicomonadaceae</taxon>
        <taxon>Parendozoicomonas</taxon>
    </lineage>
</organism>
<dbReference type="GO" id="GO:0000155">
    <property type="term" value="F:phosphorelay sensor kinase activity"/>
    <property type="evidence" value="ECO:0007669"/>
    <property type="project" value="UniProtKB-UniRule"/>
</dbReference>
<dbReference type="InterPro" id="IPR029095">
    <property type="entry name" value="NarX-like_N"/>
</dbReference>
<evidence type="ECO:0000256" key="2">
    <source>
        <dbReference type="ARBA" id="ARBA00004429"/>
    </source>
</evidence>
<proteinExistence type="predicted"/>
<evidence type="ECO:0000256" key="8">
    <source>
        <dbReference type="ARBA" id="ARBA00022741"/>
    </source>
</evidence>
<dbReference type="AlphaFoldDB" id="A0A1X7AF50"/>
<keyword evidence="6 14" id="KW-0808">Transferase</keyword>
<keyword evidence="8 14" id="KW-0547">Nucleotide-binding</keyword>
<dbReference type="PROSITE" id="PS50885">
    <property type="entry name" value="HAMP"/>
    <property type="match status" value="1"/>
</dbReference>
<dbReference type="CDD" id="cd19408">
    <property type="entry name" value="NarX_NarQ_sensor"/>
    <property type="match status" value="1"/>
</dbReference>
<dbReference type="InterPro" id="IPR003594">
    <property type="entry name" value="HATPase_dom"/>
</dbReference>
<keyword evidence="11 16" id="KW-1133">Transmembrane helix</keyword>
<dbReference type="CDD" id="cd06225">
    <property type="entry name" value="HAMP"/>
    <property type="match status" value="1"/>
</dbReference>
<evidence type="ECO:0000256" key="7">
    <source>
        <dbReference type="ARBA" id="ARBA00022692"/>
    </source>
</evidence>
<dbReference type="InterPro" id="IPR050482">
    <property type="entry name" value="Sensor_HK_TwoCompSys"/>
</dbReference>
<evidence type="ECO:0000256" key="14">
    <source>
        <dbReference type="PIRNR" id="PIRNR003167"/>
    </source>
</evidence>
<dbReference type="Pfam" id="PF02518">
    <property type="entry name" value="HATPase_c"/>
    <property type="match status" value="1"/>
</dbReference>
<dbReference type="GO" id="GO:0005524">
    <property type="term" value="F:ATP binding"/>
    <property type="evidence" value="ECO:0007669"/>
    <property type="project" value="UniProtKB-UniRule"/>
</dbReference>
<dbReference type="EMBL" id="FWPT01000001">
    <property type="protein sequence ID" value="SMA35143.1"/>
    <property type="molecule type" value="Genomic_DNA"/>
</dbReference>
<evidence type="ECO:0000256" key="3">
    <source>
        <dbReference type="ARBA" id="ARBA00022475"/>
    </source>
</evidence>
<dbReference type="Pfam" id="PF07730">
    <property type="entry name" value="HisKA_3"/>
    <property type="match status" value="1"/>
</dbReference>
<dbReference type="Pfam" id="PF00672">
    <property type="entry name" value="HAMP"/>
    <property type="match status" value="1"/>
</dbReference>
<comment type="catalytic activity">
    <reaction evidence="1 14">
        <text>ATP + protein L-histidine = ADP + protein N-phospho-L-histidine.</text>
        <dbReference type="EC" id="2.7.13.3"/>
    </reaction>
</comment>
<keyword evidence="4 14" id="KW-0997">Cell inner membrane</keyword>
<feature type="domain" description="Histidine kinase" evidence="17">
    <location>
        <begin position="397"/>
        <end position="594"/>
    </location>
</feature>
<evidence type="ECO:0000259" key="18">
    <source>
        <dbReference type="PROSITE" id="PS50885"/>
    </source>
</evidence>
<dbReference type="OrthoDB" id="9811306at2"/>
<keyword evidence="10 14" id="KW-0067">ATP-binding</keyword>
<evidence type="ECO:0000256" key="9">
    <source>
        <dbReference type="ARBA" id="ARBA00022777"/>
    </source>
</evidence>
<dbReference type="Pfam" id="PF13675">
    <property type="entry name" value="PilJ"/>
    <property type="match status" value="1"/>
</dbReference>
<feature type="transmembrane region" description="Helical" evidence="16">
    <location>
        <begin position="148"/>
        <end position="171"/>
    </location>
</feature>
<dbReference type="CDD" id="cd16917">
    <property type="entry name" value="HATPase_UhpB-NarQ-NarX-like"/>
    <property type="match status" value="1"/>
</dbReference>
<keyword evidence="12 14" id="KW-0902">Two-component regulatory system</keyword>
<keyword evidence="9 14" id="KW-0418">Kinase</keyword>
<evidence type="ECO:0000256" key="11">
    <source>
        <dbReference type="ARBA" id="ARBA00022989"/>
    </source>
</evidence>
<gene>
    <name evidence="19" type="primary">narX</name>
    <name evidence="19" type="ORF">EHSB41UT_00497</name>
</gene>
<evidence type="ECO:0000313" key="20">
    <source>
        <dbReference type="Proteomes" id="UP000196573"/>
    </source>
</evidence>
<accession>A0A1X7AF50</accession>
<protein>
    <recommendedName>
        <fullName evidence="14">Sensor protein</fullName>
        <ecNumber evidence="14">2.7.13.3</ecNumber>
    </recommendedName>
</protein>
<dbReference type="Proteomes" id="UP000196573">
    <property type="component" value="Unassembled WGS sequence"/>
</dbReference>
<comment type="subcellular location">
    <subcellularLocation>
        <location evidence="2">Cell inner membrane</location>
        <topology evidence="2">Multi-pass membrane protein</topology>
    </subcellularLocation>
</comment>
<feature type="coiled-coil region" evidence="15">
    <location>
        <begin position="217"/>
        <end position="244"/>
    </location>
</feature>
<dbReference type="EC" id="2.7.13.3" evidence="14"/>
<dbReference type="PROSITE" id="PS50109">
    <property type="entry name" value="HIS_KIN"/>
    <property type="match status" value="1"/>
</dbReference>
<evidence type="ECO:0000256" key="10">
    <source>
        <dbReference type="ARBA" id="ARBA00022840"/>
    </source>
</evidence>
<dbReference type="SUPFAM" id="SSF55874">
    <property type="entry name" value="ATPase domain of HSP90 chaperone/DNA topoisomerase II/histidine kinase"/>
    <property type="match status" value="1"/>
</dbReference>
<dbReference type="InterPro" id="IPR003660">
    <property type="entry name" value="HAMP_dom"/>
</dbReference>
<dbReference type="RefSeq" id="WP_087106530.1">
    <property type="nucleotide sequence ID" value="NZ_CBCSCN010000004.1"/>
</dbReference>
<name>A0A1X7AF50_9GAMM</name>
<dbReference type="GO" id="GO:0005886">
    <property type="term" value="C:plasma membrane"/>
    <property type="evidence" value="ECO:0007669"/>
    <property type="project" value="UniProtKB-SubCell"/>
</dbReference>
<feature type="transmembrane region" description="Helical" evidence="16">
    <location>
        <begin position="7"/>
        <end position="29"/>
    </location>
</feature>
<evidence type="ECO:0000256" key="5">
    <source>
        <dbReference type="ARBA" id="ARBA00022553"/>
    </source>
</evidence>
<evidence type="ECO:0000259" key="17">
    <source>
        <dbReference type="PROSITE" id="PS50109"/>
    </source>
</evidence>
<dbReference type="InterPro" id="IPR011712">
    <property type="entry name" value="Sig_transdc_His_kin_sub3_dim/P"/>
</dbReference>
<dbReference type="Gene3D" id="1.20.5.1930">
    <property type="match status" value="1"/>
</dbReference>
<dbReference type="Gene3D" id="3.30.565.10">
    <property type="entry name" value="Histidine kinase-like ATPase, C-terminal domain"/>
    <property type="match status" value="1"/>
</dbReference>
<dbReference type="PANTHER" id="PTHR24421">
    <property type="entry name" value="NITRATE/NITRITE SENSOR PROTEIN NARX-RELATED"/>
    <property type="match status" value="1"/>
</dbReference>
<dbReference type="InterPro" id="IPR036890">
    <property type="entry name" value="HATPase_C_sf"/>
</dbReference>
<feature type="domain" description="HAMP" evidence="18">
    <location>
        <begin position="173"/>
        <end position="225"/>
    </location>
</feature>
<dbReference type="SUPFAM" id="SSF158472">
    <property type="entry name" value="HAMP domain-like"/>
    <property type="match status" value="1"/>
</dbReference>
<reference evidence="19 20" key="1">
    <citation type="submission" date="2017-03" db="EMBL/GenBank/DDBJ databases">
        <authorList>
            <person name="Afonso C.L."/>
            <person name="Miller P.J."/>
            <person name="Scott M.A."/>
            <person name="Spackman E."/>
            <person name="Goraichik I."/>
            <person name="Dimitrov K.M."/>
            <person name="Suarez D.L."/>
            <person name="Swayne D.E."/>
        </authorList>
    </citation>
    <scope>NUCLEOTIDE SEQUENCE [LARGE SCALE GENOMIC DNA]</scope>
    <source>
        <strain evidence="19">SB41UT1</strain>
    </source>
</reference>
<evidence type="ECO:0000256" key="6">
    <source>
        <dbReference type="ARBA" id="ARBA00022679"/>
    </source>
</evidence>
<keyword evidence="3 14" id="KW-1003">Cell membrane</keyword>
<keyword evidence="15" id="KW-0175">Coiled coil</keyword>
<keyword evidence="7 16" id="KW-0812">Transmembrane</keyword>
<dbReference type="PIRSF" id="PIRSF003167">
    <property type="entry name" value="STHK_NarX/NarQ"/>
    <property type="match status" value="1"/>
</dbReference>
<dbReference type="SMART" id="SM00304">
    <property type="entry name" value="HAMP"/>
    <property type="match status" value="1"/>
</dbReference>
<dbReference type="InterPro" id="IPR016380">
    <property type="entry name" value="Sig_transdc_His_kin_NarX/NarQ"/>
</dbReference>
<evidence type="ECO:0000256" key="12">
    <source>
        <dbReference type="ARBA" id="ARBA00023012"/>
    </source>
</evidence>
<evidence type="ECO:0000256" key="4">
    <source>
        <dbReference type="ARBA" id="ARBA00022519"/>
    </source>
</evidence>
<dbReference type="InterPro" id="IPR005467">
    <property type="entry name" value="His_kinase_dom"/>
</dbReference>
<dbReference type="GO" id="GO:0046983">
    <property type="term" value="F:protein dimerization activity"/>
    <property type="evidence" value="ECO:0007669"/>
    <property type="project" value="UniProtKB-UniRule"/>
</dbReference>
<evidence type="ECO:0000256" key="15">
    <source>
        <dbReference type="SAM" id="Coils"/>
    </source>
</evidence>
<evidence type="ECO:0000256" key="13">
    <source>
        <dbReference type="ARBA" id="ARBA00023136"/>
    </source>
</evidence>
<keyword evidence="5" id="KW-0597">Phosphoprotein</keyword>
<evidence type="ECO:0000256" key="16">
    <source>
        <dbReference type="SAM" id="Phobius"/>
    </source>
</evidence>
<dbReference type="Gene3D" id="1.20.120.960">
    <property type="entry name" value="Histidine kinase NarX, sensor domain"/>
    <property type="match status" value="1"/>
</dbReference>
<keyword evidence="13 14" id="KW-0472">Membrane</keyword>
<keyword evidence="20" id="KW-1185">Reference proteome</keyword>
<dbReference type="PANTHER" id="PTHR24421:SF10">
    <property type="entry name" value="NITRATE_NITRITE SENSOR PROTEIN NARQ"/>
    <property type="match status" value="1"/>
</dbReference>
<sequence>MTIHSRLRLMILSITALAATVIGISLTFIEQSETDAAAINVAGSLRMQTWRIAEHVVVAELVTEEILAPLVDVYDLSIHRPSLTLLNQRGGKIQEQYQDVVFQWEQVMRPRLVHRNFAGYVEDVPAFVDKIDRMVFSLQQDNEEKLNVLFTAMLVALGLLLFISILIFWDVRRNILTPVRLLMQASRDVRKGTFDIHIPYRGNNELGHLSGAFTKMASDLKLYYQQLEEKVAEQTKALTQSNAALELLYESSEMLASNPFNQEVLKAYLGRWQKLLNLQECYVCLTTQQDMDWLERIAAPGSLMMTCADGHCSSCLSCGDKLSAGGDSLASIQFVIKGSGGSMEYGFLRATPARDQLLTEEERQWIQLFVDVIGKALGQYRKRELDRRILLMEERTVIARELHDSLAQSLSYQKIQLARIQRLTQQGEDPEKVKVIVEDLQEAVASAYKHLRELLVTFRLSMGDGTLRENIERTLEGFSKQSKSLTFDLDYRIRFLPLDAHQEVHILQIIREALNNVVQHSQATRSTVRCYQEDHEIVVSVTDNGCGLSESPEKAGHYGLSIMSERANSLGGHMSYVSTAAGGVRVELRFPVAETEEQDMNNDINKKHDAEVSQ</sequence>